<dbReference type="GO" id="GO:0017108">
    <property type="term" value="F:5'-flap endonuclease activity"/>
    <property type="evidence" value="ECO:0007669"/>
    <property type="project" value="InterPro"/>
</dbReference>
<reference evidence="5 6" key="1">
    <citation type="journal article" date="2015" name="Nature">
        <title>rRNA introns, odd ribosomes, and small enigmatic genomes across a large radiation of phyla.</title>
        <authorList>
            <person name="Brown C.T."/>
            <person name="Hug L.A."/>
            <person name="Thomas B.C."/>
            <person name="Sharon I."/>
            <person name="Castelle C.J."/>
            <person name="Singh A."/>
            <person name="Wilkins M.J."/>
            <person name="Williams K.H."/>
            <person name="Banfield J.F."/>
        </authorList>
    </citation>
    <scope>NUCLEOTIDE SEQUENCE [LARGE SCALE GENOMIC DNA]</scope>
</reference>
<dbReference type="EMBL" id="LCFA01000005">
    <property type="protein sequence ID" value="KKS82747.1"/>
    <property type="molecule type" value="Genomic_DNA"/>
</dbReference>
<gene>
    <name evidence="5" type="ORF">UV58_C0005G0001</name>
</gene>
<keyword evidence="3" id="KW-0238">DNA-binding</keyword>
<dbReference type="InterPro" id="IPR020046">
    <property type="entry name" value="5-3_exonucl_a-hlix_arch_N"/>
</dbReference>
<dbReference type="AlphaFoldDB" id="A0A0G1CB28"/>
<dbReference type="InterPro" id="IPR038969">
    <property type="entry name" value="FEN"/>
</dbReference>
<dbReference type="Gene3D" id="3.40.50.1010">
    <property type="entry name" value="5'-nuclease"/>
    <property type="match status" value="1"/>
</dbReference>
<organism evidence="5 6">
    <name type="scientific">Candidatus Wolfebacteria bacterium GW2011_GWC1_43_10</name>
    <dbReference type="NCBI Taxonomy" id="1619011"/>
    <lineage>
        <taxon>Bacteria</taxon>
        <taxon>Candidatus Wolfeibacteriota</taxon>
    </lineage>
</organism>
<dbReference type="InterPro" id="IPR036279">
    <property type="entry name" value="5-3_exonuclease_C_sf"/>
</dbReference>
<evidence type="ECO:0000256" key="2">
    <source>
        <dbReference type="ARBA" id="ARBA00022801"/>
    </source>
</evidence>
<dbReference type="InterPro" id="IPR029060">
    <property type="entry name" value="PIN-like_dom_sf"/>
</dbReference>
<dbReference type="SMART" id="SM00279">
    <property type="entry name" value="HhH2"/>
    <property type="match status" value="1"/>
</dbReference>
<dbReference type="CDD" id="cd09859">
    <property type="entry name" value="PIN_53EXO"/>
    <property type="match status" value="1"/>
</dbReference>
<protein>
    <submittedName>
        <fullName evidence="5">Polymerase protein</fullName>
    </submittedName>
</protein>
<keyword evidence="1" id="KW-0540">Nuclease</keyword>
<evidence type="ECO:0000313" key="5">
    <source>
        <dbReference type="EMBL" id="KKS82747.1"/>
    </source>
</evidence>
<dbReference type="GO" id="GO:0008409">
    <property type="term" value="F:5'-3' exonuclease activity"/>
    <property type="evidence" value="ECO:0007669"/>
    <property type="project" value="InterPro"/>
</dbReference>
<dbReference type="PANTHER" id="PTHR42646">
    <property type="entry name" value="FLAP ENDONUCLEASE XNI"/>
    <property type="match status" value="1"/>
</dbReference>
<dbReference type="Pfam" id="PF01367">
    <property type="entry name" value="5_3_exonuc"/>
    <property type="match status" value="1"/>
</dbReference>
<sequence>MKTLLLIDANSLIHRCFHALPPLSNKKGEPTGALYGVANILLKIIQSKKPDFAAALFDRPEPTFRKQRFADYKIHRPPTPDELAPQLAGAHKLFESFSIKTLEAPGYEADDLIGTLAQKFRNDARILILTGDLDSLQLVENGRVIVETFKKGISQTARYDEEAVEERYGIRPPQMIDYKALVGDASDNIPGVPGVGPKTASAILKKYKTLDNFFKKGGITV</sequence>
<keyword evidence="2" id="KW-0378">Hydrolase</keyword>
<feature type="domain" description="5'-3' exonuclease" evidence="4">
    <location>
        <begin position="1"/>
        <end position="218"/>
    </location>
</feature>
<dbReference type="GO" id="GO:0003677">
    <property type="term" value="F:DNA binding"/>
    <property type="evidence" value="ECO:0007669"/>
    <property type="project" value="UniProtKB-KW"/>
</dbReference>
<comment type="caution">
    <text evidence="5">The sequence shown here is derived from an EMBL/GenBank/DDBJ whole genome shotgun (WGS) entry which is preliminary data.</text>
</comment>
<evidence type="ECO:0000313" key="6">
    <source>
        <dbReference type="Proteomes" id="UP000034810"/>
    </source>
</evidence>
<dbReference type="GO" id="GO:0033567">
    <property type="term" value="P:DNA replication, Okazaki fragment processing"/>
    <property type="evidence" value="ECO:0007669"/>
    <property type="project" value="InterPro"/>
</dbReference>
<dbReference type="SUPFAM" id="SSF47807">
    <property type="entry name" value="5' to 3' exonuclease, C-terminal subdomain"/>
    <property type="match status" value="1"/>
</dbReference>
<proteinExistence type="predicted"/>
<dbReference type="Pfam" id="PF02739">
    <property type="entry name" value="5_3_exonuc_N"/>
    <property type="match status" value="1"/>
</dbReference>
<dbReference type="CDD" id="cd09898">
    <property type="entry name" value="H3TH_53EXO"/>
    <property type="match status" value="1"/>
</dbReference>
<evidence type="ECO:0000259" key="4">
    <source>
        <dbReference type="SMART" id="SM00475"/>
    </source>
</evidence>
<dbReference type="InterPro" id="IPR008918">
    <property type="entry name" value="HhH2"/>
</dbReference>
<evidence type="ECO:0000256" key="3">
    <source>
        <dbReference type="ARBA" id="ARBA00023125"/>
    </source>
</evidence>
<dbReference type="InterPro" id="IPR020045">
    <property type="entry name" value="DNA_polI_H3TH"/>
</dbReference>
<dbReference type="SMART" id="SM00475">
    <property type="entry name" value="53EXOc"/>
    <property type="match status" value="1"/>
</dbReference>
<name>A0A0G1CB28_9BACT</name>
<evidence type="ECO:0000256" key="1">
    <source>
        <dbReference type="ARBA" id="ARBA00022722"/>
    </source>
</evidence>
<dbReference type="PANTHER" id="PTHR42646:SF2">
    <property type="entry name" value="5'-3' EXONUCLEASE FAMILY PROTEIN"/>
    <property type="match status" value="1"/>
</dbReference>
<dbReference type="Gene3D" id="1.10.150.20">
    <property type="entry name" value="5' to 3' exonuclease, C-terminal subdomain"/>
    <property type="match status" value="1"/>
</dbReference>
<dbReference type="Proteomes" id="UP000034810">
    <property type="component" value="Unassembled WGS sequence"/>
</dbReference>
<dbReference type="SUPFAM" id="SSF88723">
    <property type="entry name" value="PIN domain-like"/>
    <property type="match status" value="1"/>
</dbReference>
<dbReference type="InterPro" id="IPR002421">
    <property type="entry name" value="5-3_exonuclease"/>
</dbReference>
<dbReference type="PATRIC" id="fig|1619011.3.peg.225"/>
<accession>A0A0G1CB28</accession>